<dbReference type="GO" id="GO:0016763">
    <property type="term" value="F:pentosyltransferase activity"/>
    <property type="evidence" value="ECO:0007669"/>
    <property type="project" value="TreeGrafter"/>
</dbReference>
<dbReference type="GO" id="GO:0009103">
    <property type="term" value="P:lipopolysaccharide biosynthetic process"/>
    <property type="evidence" value="ECO:0007669"/>
    <property type="project" value="UniProtKB-ARBA"/>
</dbReference>
<evidence type="ECO:0000256" key="7">
    <source>
        <dbReference type="ARBA" id="ARBA00023136"/>
    </source>
</evidence>
<dbReference type="InterPro" id="IPR038731">
    <property type="entry name" value="RgtA/B/C-like"/>
</dbReference>
<evidence type="ECO:0000256" key="5">
    <source>
        <dbReference type="ARBA" id="ARBA00022692"/>
    </source>
</evidence>
<evidence type="ECO:0000256" key="3">
    <source>
        <dbReference type="ARBA" id="ARBA00022676"/>
    </source>
</evidence>
<feature type="transmembrane region" description="Helical" evidence="8">
    <location>
        <begin position="150"/>
        <end position="167"/>
    </location>
</feature>
<keyword evidence="6 8" id="KW-1133">Transmembrane helix</keyword>
<proteinExistence type="predicted"/>
<evidence type="ECO:0000313" key="11">
    <source>
        <dbReference type="Proteomes" id="UP000230683"/>
    </source>
</evidence>
<evidence type="ECO:0000259" key="9">
    <source>
        <dbReference type="Pfam" id="PF13231"/>
    </source>
</evidence>
<feature type="transmembrane region" description="Helical" evidence="8">
    <location>
        <begin position="179"/>
        <end position="210"/>
    </location>
</feature>
<dbReference type="EMBL" id="PFWY01000101">
    <property type="protein sequence ID" value="PJA40385.1"/>
    <property type="molecule type" value="Genomic_DNA"/>
</dbReference>
<evidence type="ECO:0000256" key="2">
    <source>
        <dbReference type="ARBA" id="ARBA00022475"/>
    </source>
</evidence>
<comment type="caution">
    <text evidence="10">The sequence shown here is derived from an EMBL/GenBank/DDBJ whole genome shotgun (WGS) entry which is preliminary data.</text>
</comment>
<name>A0A2M7X2J8_UNCKA</name>
<feature type="transmembrane region" description="Helical" evidence="8">
    <location>
        <begin position="347"/>
        <end position="363"/>
    </location>
</feature>
<dbReference type="PANTHER" id="PTHR33908">
    <property type="entry name" value="MANNOSYLTRANSFERASE YKCB-RELATED"/>
    <property type="match status" value="1"/>
</dbReference>
<sequence length="528" mass="61612">MKNKFLYISIFFIFFIPRIIGLGSDIANYDSSFWYPRMDNFSKYILRGEYKKTYQQYHPGVVLLWTSGTSKYLFEKTFEAVFDYNPRFMPHQFTRLHFVAKFPLVFLISILGLIQFYFVAKMSNKKFAVIFATILSLEPFFLGTSRFLHLSALTSMFMFTSFLSMYYHFHTNSKNKKFFYLSAILLGLGALTKIDAIIAGPVNALLILFFEYKRKTKLFEMVKLGLIYALLTSFTFYILFPSMWVEPIWTLNKIFGDGIQDTAFSSSGADTITGLKFMFYPETIFFRSLPTFFFGLIGGLFILISNLKKKSLKINKSFLVWILFFIVFNIVILSIPDKIKDRYLINLYPPLSVIVALFVYYAVESKKKLYKYFVVGIFSFFYILTAYKYHPVYSYYYTELVGGPGGIEKLGLPIKNRGEFYAQAALYINKTDSNPEVRNVILSHREQIRTFPPFFLGETFTNPGLMKEGYFADYIVTRPDYDRLVTDSELKNMCKLVKQFGPKNPLGYNTLNLYKCEGVTNEYKNFRN</sequence>
<protein>
    <recommendedName>
        <fullName evidence="9">Glycosyltransferase RgtA/B/C/D-like domain-containing protein</fullName>
    </recommendedName>
</protein>
<dbReference type="GO" id="GO:0005886">
    <property type="term" value="C:plasma membrane"/>
    <property type="evidence" value="ECO:0007669"/>
    <property type="project" value="UniProtKB-SubCell"/>
</dbReference>
<feature type="transmembrane region" description="Helical" evidence="8">
    <location>
        <begin position="6"/>
        <end position="27"/>
    </location>
</feature>
<feature type="transmembrane region" description="Helical" evidence="8">
    <location>
        <begin position="222"/>
        <end position="240"/>
    </location>
</feature>
<gene>
    <name evidence="10" type="ORF">CO178_02285</name>
</gene>
<feature type="transmembrane region" description="Helical" evidence="8">
    <location>
        <begin position="370"/>
        <end position="389"/>
    </location>
</feature>
<feature type="transmembrane region" description="Helical" evidence="8">
    <location>
        <begin position="318"/>
        <end position="335"/>
    </location>
</feature>
<organism evidence="10 11">
    <name type="scientific">candidate division WWE3 bacterium CG_4_9_14_3_um_filter_34_6</name>
    <dbReference type="NCBI Taxonomy" id="1975079"/>
    <lineage>
        <taxon>Bacteria</taxon>
        <taxon>Katanobacteria</taxon>
    </lineage>
</organism>
<evidence type="ECO:0000256" key="6">
    <source>
        <dbReference type="ARBA" id="ARBA00022989"/>
    </source>
</evidence>
<keyword evidence="7 8" id="KW-0472">Membrane</keyword>
<feature type="transmembrane region" description="Helical" evidence="8">
    <location>
        <begin position="98"/>
        <end position="120"/>
    </location>
</feature>
<dbReference type="PANTHER" id="PTHR33908:SF11">
    <property type="entry name" value="MEMBRANE PROTEIN"/>
    <property type="match status" value="1"/>
</dbReference>
<evidence type="ECO:0000256" key="1">
    <source>
        <dbReference type="ARBA" id="ARBA00004651"/>
    </source>
</evidence>
<keyword evidence="5 8" id="KW-0812">Transmembrane</keyword>
<evidence type="ECO:0000256" key="8">
    <source>
        <dbReference type="SAM" id="Phobius"/>
    </source>
</evidence>
<accession>A0A2M7X2J8</accession>
<reference evidence="11" key="1">
    <citation type="submission" date="2017-09" db="EMBL/GenBank/DDBJ databases">
        <title>Depth-based differentiation of microbial function through sediment-hosted aquifers and enrichment of novel symbionts in the deep terrestrial subsurface.</title>
        <authorList>
            <person name="Probst A.J."/>
            <person name="Ladd B."/>
            <person name="Jarett J.K."/>
            <person name="Geller-Mcgrath D.E."/>
            <person name="Sieber C.M.K."/>
            <person name="Emerson J.B."/>
            <person name="Anantharaman K."/>
            <person name="Thomas B.C."/>
            <person name="Malmstrom R."/>
            <person name="Stieglmeier M."/>
            <person name="Klingl A."/>
            <person name="Woyke T."/>
            <person name="Ryan C.M."/>
            <person name="Banfield J.F."/>
        </authorList>
    </citation>
    <scope>NUCLEOTIDE SEQUENCE [LARGE SCALE GENOMIC DNA]</scope>
</reference>
<evidence type="ECO:0000256" key="4">
    <source>
        <dbReference type="ARBA" id="ARBA00022679"/>
    </source>
</evidence>
<keyword evidence="3" id="KW-0328">Glycosyltransferase</keyword>
<dbReference type="Pfam" id="PF13231">
    <property type="entry name" value="PMT_2"/>
    <property type="match status" value="1"/>
</dbReference>
<keyword evidence="2" id="KW-1003">Cell membrane</keyword>
<feature type="transmembrane region" description="Helical" evidence="8">
    <location>
        <begin position="284"/>
        <end position="306"/>
    </location>
</feature>
<dbReference type="AlphaFoldDB" id="A0A2M7X2J8"/>
<comment type="subcellular location">
    <subcellularLocation>
        <location evidence="1">Cell membrane</location>
        <topology evidence="1">Multi-pass membrane protein</topology>
    </subcellularLocation>
</comment>
<evidence type="ECO:0000313" key="10">
    <source>
        <dbReference type="EMBL" id="PJA40385.1"/>
    </source>
</evidence>
<keyword evidence="4" id="KW-0808">Transferase</keyword>
<dbReference type="Proteomes" id="UP000230683">
    <property type="component" value="Unassembled WGS sequence"/>
</dbReference>
<feature type="domain" description="Glycosyltransferase RgtA/B/C/D-like" evidence="9">
    <location>
        <begin position="105"/>
        <end position="231"/>
    </location>
</feature>
<dbReference type="InterPro" id="IPR050297">
    <property type="entry name" value="LipidA_mod_glycosyltrf_83"/>
</dbReference>